<comment type="caution">
    <text evidence="2">The sequence shown here is derived from an EMBL/GenBank/DDBJ whole genome shotgun (WGS) entry which is preliminary data.</text>
</comment>
<dbReference type="EMBL" id="SSHM01000001">
    <property type="protein sequence ID" value="THC78945.1"/>
    <property type="molecule type" value="Genomic_DNA"/>
</dbReference>
<organism evidence="2 3">
    <name type="scientific">Lacticaseibacillus rhamnosus</name>
    <name type="common">Lactobacillus rhamnosus</name>
    <dbReference type="NCBI Taxonomy" id="47715"/>
    <lineage>
        <taxon>Bacteria</taxon>
        <taxon>Bacillati</taxon>
        <taxon>Bacillota</taxon>
        <taxon>Bacilli</taxon>
        <taxon>Lactobacillales</taxon>
        <taxon>Lactobacillaceae</taxon>
        <taxon>Lacticaseibacillus</taxon>
    </lineage>
</organism>
<evidence type="ECO:0000313" key="3">
    <source>
        <dbReference type="Proteomes" id="UP000307517"/>
    </source>
</evidence>
<dbReference type="Proteomes" id="UP000307517">
    <property type="component" value="Unassembled WGS sequence"/>
</dbReference>
<evidence type="ECO:0000313" key="2">
    <source>
        <dbReference type="EMBL" id="THC78945.1"/>
    </source>
</evidence>
<dbReference type="AlphaFoldDB" id="A0AB74I971"/>
<feature type="transmembrane region" description="Helical" evidence="1">
    <location>
        <begin position="33"/>
        <end position="53"/>
    </location>
</feature>
<gene>
    <name evidence="2" type="ORF">E6L36_00035</name>
</gene>
<dbReference type="RefSeq" id="WP_005690394.1">
    <property type="nucleotide sequence ID" value="NZ_CABFNI010000003.1"/>
</dbReference>
<keyword evidence="1" id="KW-0812">Transmembrane</keyword>
<sequence length="60" mass="6849">MAPTMKSVFGMFVAFSVTIYVYGNIMADFRNWLSLPLILVSLLIGCLAASLYYRFGKRKY</sequence>
<accession>A0AB74I971</accession>
<feature type="transmembrane region" description="Helical" evidence="1">
    <location>
        <begin position="7"/>
        <end position="27"/>
    </location>
</feature>
<reference evidence="2 3" key="1">
    <citation type="submission" date="2019-04" db="EMBL/GenBank/DDBJ databases">
        <title>Genome Announcement to Ensure Probiotic Safety of Lactobacillus rhamnosus UBLR-58.</title>
        <authorList>
            <person name="Sulthana A."/>
            <person name="Lakshmi S.G."/>
            <person name="Madempudi R.S."/>
        </authorList>
    </citation>
    <scope>NUCLEOTIDE SEQUENCE [LARGE SCALE GENOMIC DNA]</scope>
    <source>
        <strain evidence="2 3">UBLR-58</strain>
    </source>
</reference>
<evidence type="ECO:0000256" key="1">
    <source>
        <dbReference type="SAM" id="Phobius"/>
    </source>
</evidence>
<protein>
    <submittedName>
        <fullName evidence="2">Uncharacterized protein</fullName>
    </submittedName>
</protein>
<proteinExistence type="predicted"/>
<keyword evidence="1" id="KW-1133">Transmembrane helix</keyword>
<name>A0AB74I971_LACRH</name>
<keyword evidence="1" id="KW-0472">Membrane</keyword>